<dbReference type="AlphaFoldDB" id="A0A8K0RQQ8"/>
<dbReference type="EMBL" id="JAGPXF010000007">
    <property type="protein sequence ID" value="KAH7235370.1"/>
    <property type="molecule type" value="Genomic_DNA"/>
</dbReference>
<dbReference type="InterPro" id="IPR011008">
    <property type="entry name" value="Dimeric_a/b-barrel"/>
</dbReference>
<feature type="domain" description="YCII-related" evidence="1">
    <location>
        <begin position="40"/>
        <end position="129"/>
    </location>
</feature>
<dbReference type="Proteomes" id="UP000813427">
    <property type="component" value="Unassembled WGS sequence"/>
</dbReference>
<protein>
    <recommendedName>
        <fullName evidence="1">YCII-related domain-containing protein</fullName>
    </recommendedName>
</protein>
<evidence type="ECO:0000313" key="2">
    <source>
        <dbReference type="EMBL" id="KAH7235370.1"/>
    </source>
</evidence>
<dbReference type="SUPFAM" id="SSF54909">
    <property type="entry name" value="Dimeric alpha+beta barrel"/>
    <property type="match status" value="1"/>
</dbReference>
<dbReference type="OrthoDB" id="5519740at2759"/>
<comment type="caution">
    <text evidence="2">The sequence shown here is derived from an EMBL/GenBank/DDBJ whole genome shotgun (WGS) entry which is preliminary data.</text>
</comment>
<dbReference type="Gene3D" id="3.30.70.1060">
    <property type="entry name" value="Dimeric alpha+beta barrel"/>
    <property type="match status" value="1"/>
</dbReference>
<dbReference type="Pfam" id="PF03795">
    <property type="entry name" value="YCII"/>
    <property type="match status" value="1"/>
</dbReference>
<organism evidence="2 3">
    <name type="scientific">Fusarium tricinctum</name>
    <dbReference type="NCBI Taxonomy" id="61284"/>
    <lineage>
        <taxon>Eukaryota</taxon>
        <taxon>Fungi</taxon>
        <taxon>Dikarya</taxon>
        <taxon>Ascomycota</taxon>
        <taxon>Pezizomycotina</taxon>
        <taxon>Sordariomycetes</taxon>
        <taxon>Hypocreomycetidae</taxon>
        <taxon>Hypocreales</taxon>
        <taxon>Nectriaceae</taxon>
        <taxon>Fusarium</taxon>
        <taxon>Fusarium tricinctum species complex</taxon>
    </lineage>
</organism>
<evidence type="ECO:0000259" key="1">
    <source>
        <dbReference type="Pfam" id="PF03795"/>
    </source>
</evidence>
<dbReference type="PANTHER" id="PTHR33606:SF3">
    <property type="entry name" value="PROTEIN YCII"/>
    <property type="match status" value="1"/>
</dbReference>
<keyword evidence="3" id="KW-1185">Reference proteome</keyword>
<dbReference type="InterPro" id="IPR051807">
    <property type="entry name" value="Sec-metab_biosynth-assoc"/>
</dbReference>
<dbReference type="InterPro" id="IPR005545">
    <property type="entry name" value="YCII"/>
</dbReference>
<gene>
    <name evidence="2" type="ORF">BKA59DRAFT_406083</name>
</gene>
<dbReference type="PANTHER" id="PTHR33606">
    <property type="entry name" value="PROTEIN YCII"/>
    <property type="match status" value="1"/>
</dbReference>
<sequence length="149" mass="16393">MDTSMLRSFTRSTLRTYNLGLLSSNISRRTLVTGTEKKEFLCILPDKPNVLELRKSVKAGHYKGIQPLIASGKLPAGGNQQNTGAIFEKHPVDGEPALFRGSVVVYAAESEAEVCKIIENDIYATSGVWDLENTQIIPYVAAVREPLQK</sequence>
<reference evidence="2" key="1">
    <citation type="journal article" date="2021" name="Nat. Commun.">
        <title>Genetic determinants of endophytism in the Arabidopsis root mycobiome.</title>
        <authorList>
            <person name="Mesny F."/>
            <person name="Miyauchi S."/>
            <person name="Thiergart T."/>
            <person name="Pickel B."/>
            <person name="Atanasova L."/>
            <person name="Karlsson M."/>
            <person name="Huettel B."/>
            <person name="Barry K.W."/>
            <person name="Haridas S."/>
            <person name="Chen C."/>
            <person name="Bauer D."/>
            <person name="Andreopoulos W."/>
            <person name="Pangilinan J."/>
            <person name="LaButti K."/>
            <person name="Riley R."/>
            <person name="Lipzen A."/>
            <person name="Clum A."/>
            <person name="Drula E."/>
            <person name="Henrissat B."/>
            <person name="Kohler A."/>
            <person name="Grigoriev I.V."/>
            <person name="Martin F.M."/>
            <person name="Hacquard S."/>
        </authorList>
    </citation>
    <scope>NUCLEOTIDE SEQUENCE</scope>
    <source>
        <strain evidence="2">MPI-SDFR-AT-0068</strain>
    </source>
</reference>
<name>A0A8K0RQQ8_9HYPO</name>
<accession>A0A8K0RQQ8</accession>
<proteinExistence type="predicted"/>
<evidence type="ECO:0000313" key="3">
    <source>
        <dbReference type="Proteomes" id="UP000813427"/>
    </source>
</evidence>